<accession>A0ABM1RBT7</accession>
<dbReference type="GeneID" id="109130857"/>
<feature type="domain" description="Defensin-like" evidence="6">
    <location>
        <begin position="7"/>
        <end position="52"/>
    </location>
</feature>
<name>A0ABM1RBT7_CAMSA</name>
<keyword evidence="4" id="KW-0611">Plant defense</keyword>
<keyword evidence="7" id="KW-1185">Reference proteome</keyword>
<gene>
    <name evidence="8" type="primary">LOC109130857</name>
</gene>
<evidence type="ECO:0000259" key="6">
    <source>
        <dbReference type="Pfam" id="PF24552"/>
    </source>
</evidence>
<dbReference type="RefSeq" id="XP_019096475.1">
    <property type="nucleotide sequence ID" value="XM_019240930.1"/>
</dbReference>
<evidence type="ECO:0000256" key="5">
    <source>
        <dbReference type="ARBA" id="ARBA00023157"/>
    </source>
</evidence>
<keyword evidence="5" id="KW-1015">Disulfide bond</keyword>
<evidence type="ECO:0000256" key="2">
    <source>
        <dbReference type="ARBA" id="ARBA00022529"/>
    </source>
</evidence>
<organism evidence="7 8">
    <name type="scientific">Camelina sativa</name>
    <name type="common">False flax</name>
    <name type="synonym">Myagrum sativum</name>
    <dbReference type="NCBI Taxonomy" id="90675"/>
    <lineage>
        <taxon>Eukaryota</taxon>
        <taxon>Viridiplantae</taxon>
        <taxon>Streptophyta</taxon>
        <taxon>Embryophyta</taxon>
        <taxon>Tracheophyta</taxon>
        <taxon>Spermatophyta</taxon>
        <taxon>Magnoliopsida</taxon>
        <taxon>eudicotyledons</taxon>
        <taxon>Gunneridae</taxon>
        <taxon>Pentapetalae</taxon>
        <taxon>rosids</taxon>
        <taxon>malvids</taxon>
        <taxon>Brassicales</taxon>
        <taxon>Brassicaceae</taxon>
        <taxon>Camelineae</taxon>
        <taxon>Camelina</taxon>
    </lineage>
</organism>
<keyword evidence="2" id="KW-0929">Antimicrobial</keyword>
<reference evidence="8" key="2">
    <citation type="submission" date="2025-08" db="UniProtKB">
        <authorList>
            <consortium name="RefSeq"/>
        </authorList>
    </citation>
    <scope>IDENTIFICATION</scope>
    <source>
        <tissue evidence="8">Leaf</tissue>
    </source>
</reference>
<evidence type="ECO:0000313" key="7">
    <source>
        <dbReference type="Proteomes" id="UP000694864"/>
    </source>
</evidence>
<dbReference type="InterPro" id="IPR056373">
    <property type="entry name" value="Defensin-like_dom"/>
</dbReference>
<evidence type="ECO:0000256" key="4">
    <source>
        <dbReference type="ARBA" id="ARBA00022821"/>
    </source>
</evidence>
<protein>
    <submittedName>
        <fullName evidence="8">Defensin-like protein 62</fullName>
    </submittedName>
</protein>
<evidence type="ECO:0000313" key="8">
    <source>
        <dbReference type="RefSeq" id="XP_019096475.1"/>
    </source>
</evidence>
<reference evidence="7" key="1">
    <citation type="journal article" date="2014" name="Nat. Commun.">
        <title>The emerging biofuel crop Camelina sativa retains a highly undifferentiated hexaploid genome structure.</title>
        <authorList>
            <person name="Kagale S."/>
            <person name="Koh C."/>
            <person name="Nixon J."/>
            <person name="Bollina V."/>
            <person name="Clarke W.E."/>
            <person name="Tuteja R."/>
            <person name="Spillane C."/>
            <person name="Robinson S.J."/>
            <person name="Links M.G."/>
            <person name="Clarke C."/>
            <person name="Higgins E.E."/>
            <person name="Huebert T."/>
            <person name="Sharpe A.G."/>
            <person name="Parkin I.A."/>
        </authorList>
    </citation>
    <scope>NUCLEOTIDE SEQUENCE [LARGE SCALE GENOMIC DNA]</scope>
    <source>
        <strain evidence="7">cv. DH55</strain>
    </source>
</reference>
<evidence type="ECO:0000256" key="1">
    <source>
        <dbReference type="ARBA" id="ARBA00006722"/>
    </source>
</evidence>
<evidence type="ECO:0000256" key="3">
    <source>
        <dbReference type="ARBA" id="ARBA00022577"/>
    </source>
</evidence>
<keyword evidence="3" id="KW-0295">Fungicide</keyword>
<dbReference type="Pfam" id="PF24552">
    <property type="entry name" value="Defensin"/>
    <property type="match status" value="1"/>
</dbReference>
<dbReference type="Proteomes" id="UP000694864">
    <property type="component" value="Chromosome 19"/>
</dbReference>
<sequence>MVIQPYARCIESCAQYYGNRKCYMDCRRQHYDGGQCDYTIKGHPVPQCCCYNYSK</sequence>
<comment type="similarity">
    <text evidence="1">Belongs to the DEFL family.</text>
</comment>
<proteinExistence type="inferred from homology"/>